<dbReference type="InterPro" id="IPR036937">
    <property type="entry name" value="Adhesion_dom_fimbrial_sf"/>
</dbReference>
<evidence type="ECO:0000256" key="1">
    <source>
        <dbReference type="SAM" id="SignalP"/>
    </source>
</evidence>
<proteinExistence type="predicted"/>
<feature type="domain" description="Fimbrial-type adhesion" evidence="2">
    <location>
        <begin position="27"/>
        <end position="173"/>
    </location>
</feature>
<dbReference type="Pfam" id="PF00419">
    <property type="entry name" value="Fimbrial"/>
    <property type="match status" value="1"/>
</dbReference>
<protein>
    <submittedName>
        <fullName evidence="3">Fimbrial protein</fullName>
    </submittedName>
</protein>
<feature type="chain" id="PRO_5046070127" evidence="1">
    <location>
        <begin position="24"/>
        <end position="174"/>
    </location>
</feature>
<dbReference type="SUPFAM" id="SSF49401">
    <property type="entry name" value="Bacterial adhesins"/>
    <property type="match status" value="1"/>
</dbReference>
<evidence type="ECO:0000313" key="4">
    <source>
        <dbReference type="Proteomes" id="UP000746649"/>
    </source>
</evidence>
<dbReference type="Proteomes" id="UP000746649">
    <property type="component" value="Unassembled WGS sequence"/>
</dbReference>
<name>A0ABS0ZUB3_9ENTR</name>
<evidence type="ECO:0000313" key="3">
    <source>
        <dbReference type="EMBL" id="MBJ8382399.1"/>
    </source>
</evidence>
<dbReference type="Gene3D" id="2.60.40.1090">
    <property type="entry name" value="Fimbrial-type adhesion domain"/>
    <property type="match status" value="1"/>
</dbReference>
<dbReference type="EMBL" id="JADWND010000007">
    <property type="protein sequence ID" value="MBJ8382399.1"/>
    <property type="molecule type" value="Genomic_DNA"/>
</dbReference>
<keyword evidence="4" id="KW-1185">Reference proteome</keyword>
<reference evidence="3 4" key="1">
    <citation type="submission" date="2020-11" db="EMBL/GenBank/DDBJ databases">
        <title>Enhanced detection system for hospital associated transmission using whole genome sequencing surveillance.</title>
        <authorList>
            <person name="Harrison L.H."/>
            <person name="Van Tyne D."/>
            <person name="Marsh J.W."/>
            <person name="Griffith M.P."/>
            <person name="Snyder D.J."/>
            <person name="Cooper V.S."/>
            <person name="Mustapha M."/>
        </authorList>
    </citation>
    <scope>NUCLEOTIDE SEQUENCE [LARGE SCALE GENOMIC DNA]</scope>
    <source>
        <strain evidence="3 4">CB00117</strain>
    </source>
</reference>
<evidence type="ECO:0000259" key="2">
    <source>
        <dbReference type="Pfam" id="PF00419"/>
    </source>
</evidence>
<gene>
    <name evidence="3" type="ORF">I6M88_15665</name>
</gene>
<keyword evidence="1" id="KW-0732">Signal</keyword>
<feature type="signal peptide" evidence="1">
    <location>
        <begin position="1"/>
        <end position="23"/>
    </location>
</feature>
<dbReference type="PANTHER" id="PTHR33420">
    <property type="entry name" value="FIMBRIAL SUBUNIT ELFA-RELATED"/>
    <property type="match status" value="1"/>
</dbReference>
<comment type="caution">
    <text evidence="3">The sequence shown here is derived from an EMBL/GenBank/DDBJ whole genome shotgun (WGS) entry which is preliminary data.</text>
</comment>
<dbReference type="InterPro" id="IPR008966">
    <property type="entry name" value="Adhesion_dom_sf"/>
</dbReference>
<dbReference type="PANTHER" id="PTHR33420:SF9">
    <property type="entry name" value="MINOR FIMBRIAL SUBUNIT"/>
    <property type="match status" value="1"/>
</dbReference>
<dbReference type="InterPro" id="IPR000259">
    <property type="entry name" value="Adhesion_dom_fimbrial"/>
</dbReference>
<organism evidence="3 4">
    <name type="scientific">Citrobacter sedlakii</name>
    <dbReference type="NCBI Taxonomy" id="67826"/>
    <lineage>
        <taxon>Bacteria</taxon>
        <taxon>Pseudomonadati</taxon>
        <taxon>Pseudomonadota</taxon>
        <taxon>Gammaproteobacteria</taxon>
        <taxon>Enterobacterales</taxon>
        <taxon>Enterobacteriaceae</taxon>
        <taxon>Citrobacter</taxon>
        <taxon>Citrobacter freundii complex</taxon>
    </lineage>
</organism>
<accession>A0ABS0ZUB3</accession>
<dbReference type="RefSeq" id="WP_060571055.1">
    <property type="nucleotide sequence ID" value="NZ_CBCYHD010000008.1"/>
</dbReference>
<sequence>MSVVKDALCLLALWGMLGQTVNAETKIHFTGRLLSSPCSLVVNGNTLTEVLFPSLSAPELATRGRSKPVAFSLQLKDCNTVTSKSVSVRFSGMEVSGMSGFLALEGGADASGIGIGIETEDGAQVKINGASGNEFMLSDGLNTLNFNAWIQAVEGQEITPGTFSATTLVAFEYL</sequence>
<dbReference type="InterPro" id="IPR050263">
    <property type="entry name" value="Bact_Fimbrial_Adh_Pro"/>
</dbReference>